<evidence type="ECO:0000313" key="1">
    <source>
        <dbReference type="EMBL" id="KAK9866546.1"/>
    </source>
</evidence>
<accession>A0AAW1T9U5</accession>
<protein>
    <submittedName>
        <fullName evidence="1">Uncharacterized protein</fullName>
    </submittedName>
</protein>
<sequence length="178" mass="20115">MKRKRCSAALSETVEGQLSSERQKLALKRVLRSQSDRTVPFAVALQHLKQLTTTSKRSRHKSARRTGDPIDYSSLIQIYRGTFEAAVEAELEIEHQECMRRLEELDVDRLEAEGVALINLEMEHIEVKGNDHIYDFFKTQGGKLATLPDHNFSKGNLVFVTPAAETPGAPLRHHSHLS</sequence>
<name>A0AAW1T9U5_9CHLO</name>
<proteinExistence type="predicted"/>
<reference evidence="1 2" key="1">
    <citation type="journal article" date="2024" name="Nat. Commun.">
        <title>Phylogenomics reveals the evolutionary origins of lichenization in chlorophyte algae.</title>
        <authorList>
            <person name="Puginier C."/>
            <person name="Libourel C."/>
            <person name="Otte J."/>
            <person name="Skaloud P."/>
            <person name="Haon M."/>
            <person name="Grisel S."/>
            <person name="Petersen M."/>
            <person name="Berrin J.G."/>
            <person name="Delaux P.M."/>
            <person name="Dal Grande F."/>
            <person name="Keller J."/>
        </authorList>
    </citation>
    <scope>NUCLEOTIDE SEQUENCE [LARGE SCALE GENOMIC DNA]</scope>
    <source>
        <strain evidence="1 2">SAG 2523</strain>
    </source>
</reference>
<dbReference type="Proteomes" id="UP001485043">
    <property type="component" value="Unassembled WGS sequence"/>
</dbReference>
<organism evidence="1 2">
    <name type="scientific">Apatococcus fuscideae</name>
    <dbReference type="NCBI Taxonomy" id="2026836"/>
    <lineage>
        <taxon>Eukaryota</taxon>
        <taxon>Viridiplantae</taxon>
        <taxon>Chlorophyta</taxon>
        <taxon>core chlorophytes</taxon>
        <taxon>Trebouxiophyceae</taxon>
        <taxon>Chlorellales</taxon>
        <taxon>Chlorellaceae</taxon>
        <taxon>Apatococcus</taxon>
    </lineage>
</organism>
<comment type="caution">
    <text evidence="1">The sequence shown here is derived from an EMBL/GenBank/DDBJ whole genome shotgun (WGS) entry which is preliminary data.</text>
</comment>
<evidence type="ECO:0000313" key="2">
    <source>
        <dbReference type="Proteomes" id="UP001485043"/>
    </source>
</evidence>
<dbReference type="AlphaFoldDB" id="A0AAW1T9U5"/>
<dbReference type="EMBL" id="JALJOV010000153">
    <property type="protein sequence ID" value="KAK9866546.1"/>
    <property type="molecule type" value="Genomic_DNA"/>
</dbReference>
<gene>
    <name evidence="1" type="ORF">WJX84_008332</name>
</gene>
<keyword evidence="2" id="KW-1185">Reference proteome</keyword>